<dbReference type="InterPro" id="IPR036942">
    <property type="entry name" value="Beta-barrel_TonB_sf"/>
</dbReference>
<dbReference type="Pfam" id="PF07715">
    <property type="entry name" value="Plug"/>
    <property type="match status" value="1"/>
</dbReference>
<feature type="signal peptide" evidence="8">
    <location>
        <begin position="1"/>
        <end position="20"/>
    </location>
</feature>
<evidence type="ECO:0000256" key="1">
    <source>
        <dbReference type="ARBA" id="ARBA00004571"/>
    </source>
</evidence>
<organism evidence="10 11">
    <name type="scientific">Agaribacillus aureus</name>
    <dbReference type="NCBI Taxonomy" id="3051825"/>
    <lineage>
        <taxon>Bacteria</taxon>
        <taxon>Pseudomonadati</taxon>
        <taxon>Bacteroidota</taxon>
        <taxon>Cytophagia</taxon>
        <taxon>Cytophagales</taxon>
        <taxon>Splendidivirgaceae</taxon>
        <taxon>Agaribacillus</taxon>
    </lineage>
</organism>
<dbReference type="InterPro" id="IPR023996">
    <property type="entry name" value="TonB-dep_OMP_SusC/RagA"/>
</dbReference>
<dbReference type="InterPro" id="IPR023997">
    <property type="entry name" value="TonB-dep_OMP_SusC/RagA_CS"/>
</dbReference>
<comment type="similarity">
    <text evidence="7">Belongs to the TonB-dependent receptor family.</text>
</comment>
<comment type="caution">
    <text evidence="10">The sequence shown here is derived from an EMBL/GenBank/DDBJ whole genome shotgun (WGS) entry which is preliminary data.</text>
</comment>
<evidence type="ECO:0000256" key="3">
    <source>
        <dbReference type="ARBA" id="ARBA00022452"/>
    </source>
</evidence>
<keyword evidence="2 7" id="KW-0813">Transport</keyword>
<evidence type="ECO:0000256" key="6">
    <source>
        <dbReference type="ARBA" id="ARBA00023237"/>
    </source>
</evidence>
<evidence type="ECO:0000256" key="5">
    <source>
        <dbReference type="ARBA" id="ARBA00023136"/>
    </source>
</evidence>
<keyword evidence="8" id="KW-0732">Signal</keyword>
<dbReference type="Pfam" id="PF13715">
    <property type="entry name" value="CarbopepD_reg_2"/>
    <property type="match status" value="1"/>
</dbReference>
<dbReference type="Proteomes" id="UP001172083">
    <property type="component" value="Unassembled WGS sequence"/>
</dbReference>
<reference evidence="10" key="1">
    <citation type="submission" date="2023-06" db="EMBL/GenBank/DDBJ databases">
        <title>Genomic of Agaribacillus aureum.</title>
        <authorList>
            <person name="Wang G."/>
        </authorList>
    </citation>
    <scope>NUCLEOTIDE SEQUENCE</scope>
    <source>
        <strain evidence="10">BMA12</strain>
    </source>
</reference>
<feature type="domain" description="TonB-dependent receptor plug" evidence="9">
    <location>
        <begin position="116"/>
        <end position="222"/>
    </location>
</feature>
<dbReference type="PROSITE" id="PS52016">
    <property type="entry name" value="TONB_DEPENDENT_REC_3"/>
    <property type="match status" value="1"/>
</dbReference>
<name>A0ABT8L0G1_9BACT</name>
<proteinExistence type="inferred from homology"/>
<dbReference type="Gene3D" id="2.170.130.10">
    <property type="entry name" value="TonB-dependent receptor, plug domain"/>
    <property type="match status" value="1"/>
</dbReference>
<keyword evidence="10" id="KW-0675">Receptor</keyword>
<dbReference type="InterPro" id="IPR012910">
    <property type="entry name" value="Plug_dom"/>
</dbReference>
<dbReference type="EMBL" id="JAUJEB010000001">
    <property type="protein sequence ID" value="MDN5210542.1"/>
    <property type="molecule type" value="Genomic_DNA"/>
</dbReference>
<dbReference type="NCBIfam" id="TIGR04056">
    <property type="entry name" value="OMP_RagA_SusC"/>
    <property type="match status" value="1"/>
</dbReference>
<evidence type="ECO:0000256" key="4">
    <source>
        <dbReference type="ARBA" id="ARBA00022692"/>
    </source>
</evidence>
<keyword evidence="11" id="KW-1185">Reference proteome</keyword>
<gene>
    <name evidence="10" type="ORF">QQ020_00745</name>
</gene>
<dbReference type="SUPFAM" id="SSF56935">
    <property type="entry name" value="Porins"/>
    <property type="match status" value="1"/>
</dbReference>
<evidence type="ECO:0000256" key="8">
    <source>
        <dbReference type="SAM" id="SignalP"/>
    </source>
</evidence>
<dbReference type="RefSeq" id="WP_346755886.1">
    <property type="nucleotide sequence ID" value="NZ_JAUJEB010000001.1"/>
</dbReference>
<dbReference type="SUPFAM" id="SSF49464">
    <property type="entry name" value="Carboxypeptidase regulatory domain-like"/>
    <property type="match status" value="1"/>
</dbReference>
<protein>
    <submittedName>
        <fullName evidence="10">TonB-dependent receptor</fullName>
    </submittedName>
</protein>
<evidence type="ECO:0000256" key="7">
    <source>
        <dbReference type="PROSITE-ProRule" id="PRU01360"/>
    </source>
</evidence>
<dbReference type="InterPro" id="IPR037066">
    <property type="entry name" value="Plug_dom_sf"/>
</dbReference>
<accession>A0ABT8L0G1</accession>
<dbReference type="InterPro" id="IPR008969">
    <property type="entry name" value="CarboxyPept-like_regulatory"/>
</dbReference>
<keyword evidence="4 7" id="KW-0812">Transmembrane</keyword>
<sequence length="993" mass="108335">MAKILLFSMLVVLLTPLVPAQDLTVSGRVSAQEDGTGLPGINVIVKGTTIGTTTDVDGNYRISQVQPNAVMIFSSIGYVSEEVEVNGRSVIDVVMVRDITALEEVVVVAFGTSQKAAVTGALESIKSEDIIRQQQANVSKAIQGLVPGLQVLDGNGQPGSAGGFLIRGIGSLEAGNGPLIVVDGAVFNGSLSQLNASDIESINVLKDASSAALYGSRAGNGVVLVTTKQGTDRETTYTINAQAGFTETLNPNDFRVMNTAEYVEYYREAIINSGQDPDDTGSGFFLPVNQEFDTDWIEEALQTGTFNKYDFTASGGNEKTSFFSSLGYFYQEGTILATDFERVNGTLNLKHQASDKFDLGGKIQVTYSSADNLISEGGRSGQFSGAFETAPTEPIFATPDLIGGPDEGAGYNFEIPSNARHNPVATAVLNSNTTETWATNNNFNLGYNFTPEIRGEALANYYFFSTTNRETIGKLYRAETDDGTAVEERITGNTFNFIGTLAYKKELENHGFGLKLGFENTRQRLNSLDVTTNNFTFPNLNAVGFGNNVVLQDIGSDFEGLSVAGFFGRVNYSFRDKLFFEGSIRRDGASNFGPDTRWGTFGAVGMSYILSEEQFIKDLSFFNHLKLRVSYGSSGNNNFGQFLWRDLYKPDVIFTTGPGPENANSGVGTLDPSNPNLRWEKNLQFDAGVDFTIFDNKVSGSLDYFRRVSQDLLFAKPLSLTTGFEEVIVNSDAEILNTGIEVSLGLFPVRNDDFVWRVDANFAFYNQEITSIPDEVVFTTNIWQEGGRSDNWYLQRYAGVDPNTGDALFLTADEVSTTDYNGDEDRVIVGQRTPDTYGGITNALEYKGISLSFMFYYSFGSDGYFNLAQDLSTDGGSFPANQWSNVLNRWQQPGDITDVPRALVNNPNGDLVSTRYLYDESFIRLQNVSLGYSLPKAITGKLGMSAISVNVTGQNLWISTDFPGYDPTSASNSNFDESYPLARTITFGVNLSF</sequence>
<evidence type="ECO:0000259" key="9">
    <source>
        <dbReference type="Pfam" id="PF07715"/>
    </source>
</evidence>
<dbReference type="NCBIfam" id="TIGR04057">
    <property type="entry name" value="SusC_RagA_signa"/>
    <property type="match status" value="1"/>
</dbReference>
<comment type="subcellular location">
    <subcellularLocation>
        <location evidence="1 7">Cell outer membrane</location>
        <topology evidence="1 7">Multi-pass membrane protein</topology>
    </subcellularLocation>
</comment>
<keyword evidence="6 7" id="KW-0998">Cell outer membrane</keyword>
<keyword evidence="5 7" id="KW-0472">Membrane</keyword>
<feature type="chain" id="PRO_5045211442" evidence="8">
    <location>
        <begin position="21"/>
        <end position="993"/>
    </location>
</feature>
<evidence type="ECO:0000256" key="2">
    <source>
        <dbReference type="ARBA" id="ARBA00022448"/>
    </source>
</evidence>
<evidence type="ECO:0000313" key="11">
    <source>
        <dbReference type="Proteomes" id="UP001172083"/>
    </source>
</evidence>
<dbReference type="InterPro" id="IPR039426">
    <property type="entry name" value="TonB-dep_rcpt-like"/>
</dbReference>
<evidence type="ECO:0000313" key="10">
    <source>
        <dbReference type="EMBL" id="MDN5210542.1"/>
    </source>
</evidence>
<dbReference type="Gene3D" id="2.40.170.20">
    <property type="entry name" value="TonB-dependent receptor, beta-barrel domain"/>
    <property type="match status" value="1"/>
</dbReference>
<keyword evidence="3 7" id="KW-1134">Transmembrane beta strand</keyword>
<dbReference type="Gene3D" id="2.60.40.1120">
    <property type="entry name" value="Carboxypeptidase-like, regulatory domain"/>
    <property type="match status" value="1"/>
</dbReference>